<dbReference type="RefSeq" id="WP_317942585.1">
    <property type="nucleotide sequence ID" value="NZ_JAUBDI010000003.1"/>
</dbReference>
<evidence type="ECO:0000256" key="7">
    <source>
        <dbReference type="SAM" id="Coils"/>
    </source>
</evidence>
<dbReference type="CDD" id="cd11386">
    <property type="entry name" value="MCP_signal"/>
    <property type="match status" value="1"/>
</dbReference>
<evidence type="ECO:0000256" key="2">
    <source>
        <dbReference type="ARBA" id="ARBA00022475"/>
    </source>
</evidence>
<feature type="transmembrane region" description="Helical" evidence="8">
    <location>
        <begin position="179"/>
        <end position="202"/>
    </location>
</feature>
<feature type="coiled-coil region" evidence="7">
    <location>
        <begin position="417"/>
        <end position="444"/>
    </location>
</feature>
<feature type="transmembrane region" description="Helical" evidence="8">
    <location>
        <begin position="12"/>
        <end position="30"/>
    </location>
</feature>
<keyword evidence="12" id="KW-1185">Reference proteome</keyword>
<evidence type="ECO:0000256" key="1">
    <source>
        <dbReference type="ARBA" id="ARBA00004236"/>
    </source>
</evidence>
<comment type="similarity">
    <text evidence="5">Belongs to the methyl-accepting chemotaxis (MCP) protein family.</text>
</comment>
<dbReference type="InterPro" id="IPR003660">
    <property type="entry name" value="HAMP_dom"/>
</dbReference>
<dbReference type="PANTHER" id="PTHR32089">
    <property type="entry name" value="METHYL-ACCEPTING CHEMOTAXIS PROTEIN MCPB"/>
    <property type="match status" value="1"/>
</dbReference>
<organism evidence="11 12">
    <name type="scientific">Sporosarcina saromensis</name>
    <dbReference type="NCBI Taxonomy" id="359365"/>
    <lineage>
        <taxon>Bacteria</taxon>
        <taxon>Bacillati</taxon>
        <taxon>Bacillota</taxon>
        <taxon>Bacilli</taxon>
        <taxon>Bacillales</taxon>
        <taxon>Caryophanaceae</taxon>
        <taxon>Sporosarcina</taxon>
    </lineage>
</organism>
<dbReference type="InterPro" id="IPR024478">
    <property type="entry name" value="HlyB_4HB_MCP"/>
</dbReference>
<dbReference type="Proteomes" id="UP001282284">
    <property type="component" value="Unassembled WGS sequence"/>
</dbReference>
<dbReference type="Pfam" id="PF00672">
    <property type="entry name" value="HAMP"/>
    <property type="match status" value="1"/>
</dbReference>
<feature type="domain" description="HAMP" evidence="10">
    <location>
        <begin position="204"/>
        <end position="257"/>
    </location>
</feature>
<keyword evidence="2" id="KW-1003">Cell membrane</keyword>
<sequence length="562" mass="61664">MRFSVSRKLWTGFLTLVFLMVIAGILNYLAMERVSEKYEFLIDDRMEKVIVLEQVATNQNELSNDLRGYLLYKEVVYLTNRRTQIESFNEKVNQLETSLKGEESIELLAELKDAGVRYSELTDSAISSFNNGRDADAIAFADKAEDYQAIITKQAKKLIEIQRAEMATTKKELADTRKWTSIFLFGVIAFSAVLSIVIATFISRSITKPVRVMTRSLKRIAKGDFAMEALRIKNKDEIGEMATAFNEMTTDLRGIISNTRDAAHQLAAQAEQLTASSEESLAASEMVAEIAEKNLMASDMQVNLVNESATAMEEMANGVTQITEDNEAMLTSSTTVSRLVGEGSQLMNEVTVQMSEISTTIEHSSTIINELAEHSKNIRNVTGMITGIAEQTNLLALNAAIEAARAGEQGKGFAVVANEVRNLAEQSKNSAEEIERMIETVIQNVSLAVDSADNGKEKVNEGLGITQQTSRVFEQIEFASNDVSGKVQTVAVAIDQIRSMSERVSASAKKVQELAVQTSAEAQSTSAATEEQLASNEEISSSAQTLSEVAEKLQTDLGRFTV</sequence>
<dbReference type="Gene3D" id="1.10.287.950">
    <property type="entry name" value="Methyl-accepting chemotaxis protein"/>
    <property type="match status" value="1"/>
</dbReference>
<dbReference type="SUPFAM" id="SSF58104">
    <property type="entry name" value="Methyl-accepting chemotaxis protein (MCP) signaling domain"/>
    <property type="match status" value="1"/>
</dbReference>
<dbReference type="SMART" id="SM00304">
    <property type="entry name" value="HAMP"/>
    <property type="match status" value="1"/>
</dbReference>
<keyword evidence="4 6" id="KW-0807">Transducer</keyword>
<dbReference type="PROSITE" id="PS50111">
    <property type="entry name" value="CHEMOTAXIS_TRANSDUC_2"/>
    <property type="match status" value="1"/>
</dbReference>
<dbReference type="Pfam" id="PF00015">
    <property type="entry name" value="MCPsignal"/>
    <property type="match status" value="1"/>
</dbReference>
<name>A0ABU4G6W7_9BACL</name>
<evidence type="ECO:0000256" key="6">
    <source>
        <dbReference type="PROSITE-ProRule" id="PRU00284"/>
    </source>
</evidence>
<dbReference type="PROSITE" id="PS50885">
    <property type="entry name" value="HAMP"/>
    <property type="match status" value="1"/>
</dbReference>
<dbReference type="CDD" id="cd06225">
    <property type="entry name" value="HAMP"/>
    <property type="match status" value="1"/>
</dbReference>
<evidence type="ECO:0000313" key="11">
    <source>
        <dbReference type="EMBL" id="MDW0112710.1"/>
    </source>
</evidence>
<keyword evidence="3 8" id="KW-0472">Membrane</keyword>
<gene>
    <name evidence="11" type="ORF">QT711_05900</name>
</gene>
<dbReference type="InterPro" id="IPR004089">
    <property type="entry name" value="MCPsignal_dom"/>
</dbReference>
<comment type="subcellular location">
    <subcellularLocation>
        <location evidence="1">Cell membrane</location>
    </subcellularLocation>
</comment>
<dbReference type="SMART" id="SM00283">
    <property type="entry name" value="MA"/>
    <property type="match status" value="1"/>
</dbReference>
<keyword evidence="8" id="KW-1133">Transmembrane helix</keyword>
<evidence type="ECO:0000259" key="10">
    <source>
        <dbReference type="PROSITE" id="PS50885"/>
    </source>
</evidence>
<evidence type="ECO:0000259" key="9">
    <source>
        <dbReference type="PROSITE" id="PS50111"/>
    </source>
</evidence>
<protein>
    <submittedName>
        <fullName evidence="11">Methyl-accepting chemotaxis protein</fullName>
    </submittedName>
</protein>
<dbReference type="Gene3D" id="6.10.340.10">
    <property type="match status" value="1"/>
</dbReference>
<keyword evidence="7" id="KW-0175">Coiled coil</keyword>
<proteinExistence type="inferred from homology"/>
<dbReference type="Pfam" id="PF12729">
    <property type="entry name" value="4HB_MCP_1"/>
    <property type="match status" value="1"/>
</dbReference>
<evidence type="ECO:0000256" key="8">
    <source>
        <dbReference type="SAM" id="Phobius"/>
    </source>
</evidence>
<dbReference type="EMBL" id="JAUBDI010000003">
    <property type="protein sequence ID" value="MDW0112710.1"/>
    <property type="molecule type" value="Genomic_DNA"/>
</dbReference>
<feature type="domain" description="Methyl-accepting transducer" evidence="9">
    <location>
        <begin position="276"/>
        <end position="512"/>
    </location>
</feature>
<evidence type="ECO:0000256" key="3">
    <source>
        <dbReference type="ARBA" id="ARBA00023136"/>
    </source>
</evidence>
<evidence type="ECO:0000256" key="5">
    <source>
        <dbReference type="ARBA" id="ARBA00029447"/>
    </source>
</evidence>
<reference evidence="11 12" key="1">
    <citation type="submission" date="2023-06" db="EMBL/GenBank/DDBJ databases">
        <title>Sporosarcina sp. nov., isolated from Korean traditional fermented seafood 'Jeotgal'.</title>
        <authorList>
            <person name="Yang A.I."/>
            <person name="Shin N.-R."/>
        </authorList>
    </citation>
    <scope>NUCLEOTIDE SEQUENCE [LARGE SCALE GENOMIC DNA]</scope>
    <source>
        <strain evidence="11 12">KCTC13119</strain>
    </source>
</reference>
<evidence type="ECO:0000256" key="4">
    <source>
        <dbReference type="ARBA" id="ARBA00023224"/>
    </source>
</evidence>
<accession>A0ABU4G6W7</accession>
<dbReference type="PANTHER" id="PTHR32089:SF112">
    <property type="entry name" value="LYSOZYME-LIKE PROTEIN-RELATED"/>
    <property type="match status" value="1"/>
</dbReference>
<comment type="caution">
    <text evidence="11">The sequence shown here is derived from an EMBL/GenBank/DDBJ whole genome shotgun (WGS) entry which is preliminary data.</text>
</comment>
<evidence type="ECO:0000313" key="12">
    <source>
        <dbReference type="Proteomes" id="UP001282284"/>
    </source>
</evidence>
<keyword evidence="8" id="KW-0812">Transmembrane</keyword>